<evidence type="ECO:0000256" key="3">
    <source>
        <dbReference type="ARBA" id="ARBA00022473"/>
    </source>
</evidence>
<evidence type="ECO:0000256" key="2">
    <source>
        <dbReference type="ARBA" id="ARBA00006944"/>
    </source>
</evidence>
<organism evidence="6 7">
    <name type="scientific">Cirrhinus molitorella</name>
    <name type="common">mud carp</name>
    <dbReference type="NCBI Taxonomy" id="172907"/>
    <lineage>
        <taxon>Eukaryota</taxon>
        <taxon>Metazoa</taxon>
        <taxon>Chordata</taxon>
        <taxon>Craniata</taxon>
        <taxon>Vertebrata</taxon>
        <taxon>Euteleostomi</taxon>
        <taxon>Actinopterygii</taxon>
        <taxon>Neopterygii</taxon>
        <taxon>Teleostei</taxon>
        <taxon>Ostariophysi</taxon>
        <taxon>Cypriniformes</taxon>
        <taxon>Cyprinidae</taxon>
        <taxon>Labeoninae</taxon>
        <taxon>Labeonini</taxon>
        <taxon>Cirrhinus</taxon>
    </lineage>
</organism>
<evidence type="ECO:0008006" key="8">
    <source>
        <dbReference type="Google" id="ProtNLM"/>
    </source>
</evidence>
<dbReference type="InterPro" id="IPR028127">
    <property type="entry name" value="Ripply_fam"/>
</dbReference>
<evidence type="ECO:0000313" key="7">
    <source>
        <dbReference type="Proteomes" id="UP001558613"/>
    </source>
</evidence>
<protein>
    <recommendedName>
        <fullName evidence="8">Protein ripply2</fullName>
    </recommendedName>
</protein>
<dbReference type="Pfam" id="PF14998">
    <property type="entry name" value="Ripply"/>
    <property type="match status" value="1"/>
</dbReference>
<evidence type="ECO:0000256" key="5">
    <source>
        <dbReference type="SAM" id="MobiDB-lite"/>
    </source>
</evidence>
<keyword evidence="4" id="KW-0539">Nucleus</keyword>
<evidence type="ECO:0000313" key="6">
    <source>
        <dbReference type="EMBL" id="KAL1275233.1"/>
    </source>
</evidence>
<dbReference type="PANTHER" id="PTHR16770:SF3">
    <property type="entry name" value="PROTEIN RIPPLY2"/>
    <property type="match status" value="1"/>
</dbReference>
<comment type="similarity">
    <text evidence="2">Belongs to the ripply family.</text>
</comment>
<comment type="caution">
    <text evidence="6">The sequence shown here is derived from an EMBL/GenBank/DDBJ whole genome shotgun (WGS) entry which is preliminary data.</text>
</comment>
<keyword evidence="3" id="KW-0217">Developmental protein</keyword>
<reference evidence="6 7" key="1">
    <citation type="submission" date="2023-09" db="EMBL/GenBank/DDBJ databases">
        <authorList>
            <person name="Wang M."/>
        </authorList>
    </citation>
    <scope>NUCLEOTIDE SEQUENCE [LARGE SCALE GENOMIC DNA]</scope>
    <source>
        <strain evidence="6">GT-2023</strain>
        <tissue evidence="6">Liver</tissue>
    </source>
</reference>
<feature type="compositionally biased region" description="Acidic residues" evidence="5">
    <location>
        <begin position="196"/>
        <end position="213"/>
    </location>
</feature>
<sequence length="220" mass="25546">MGKTADLTAVQKAIIDTLKQEVCGKEKVWQKTPHNEKSVNPPCVCGSVSSHLLDRACQTRGANAPFGTRARSRVHKRSREESEHHSDRKHQHGFTLQLLFSTDTMEKLTFTQGLDSETNATRPWRPWIHKTSHERKNVSYKPYERPSAHEQHLKVPVITHPVKLFWPKSRCFDYLYQDAEVLLRNYPVQATICLYEDSDSDDDDDDEEEYSDEEHEKELN</sequence>
<feature type="region of interest" description="Disordered" evidence="5">
    <location>
        <begin position="196"/>
        <end position="220"/>
    </location>
</feature>
<name>A0ABR3NE41_9TELE</name>
<proteinExistence type="inferred from homology"/>
<dbReference type="EMBL" id="JAYMGO010000004">
    <property type="protein sequence ID" value="KAL1275233.1"/>
    <property type="molecule type" value="Genomic_DNA"/>
</dbReference>
<keyword evidence="7" id="KW-1185">Reference proteome</keyword>
<evidence type="ECO:0000256" key="4">
    <source>
        <dbReference type="ARBA" id="ARBA00023242"/>
    </source>
</evidence>
<gene>
    <name evidence="6" type="ORF">QQF64_034856</name>
</gene>
<dbReference type="Proteomes" id="UP001558613">
    <property type="component" value="Unassembled WGS sequence"/>
</dbReference>
<accession>A0ABR3NE41</accession>
<evidence type="ECO:0000256" key="1">
    <source>
        <dbReference type="ARBA" id="ARBA00004123"/>
    </source>
</evidence>
<comment type="subcellular location">
    <subcellularLocation>
        <location evidence="1">Nucleus</location>
    </subcellularLocation>
</comment>
<dbReference type="PANTHER" id="PTHR16770">
    <property type="entry name" value="PROTEIN RIPPLY-LIKE"/>
    <property type="match status" value="1"/>
</dbReference>
<feature type="region of interest" description="Disordered" evidence="5">
    <location>
        <begin position="63"/>
        <end position="90"/>
    </location>
</feature>